<proteinExistence type="predicted"/>
<accession>A0A2T7UR02</accession>
<dbReference type="OrthoDB" id="6976379at2"/>
<dbReference type="Proteomes" id="UP000244810">
    <property type="component" value="Unassembled WGS sequence"/>
</dbReference>
<dbReference type="AlphaFoldDB" id="A0A2T7UR02"/>
<name>A0A2T7UR02_9RHOB</name>
<comment type="caution">
    <text evidence="1">The sequence shown here is derived from an EMBL/GenBank/DDBJ whole genome shotgun (WGS) entry which is preliminary data.</text>
</comment>
<protein>
    <recommendedName>
        <fullName evidence="3">Phage tail protein</fullName>
    </recommendedName>
</protein>
<evidence type="ECO:0000313" key="1">
    <source>
        <dbReference type="EMBL" id="PVE47028.1"/>
    </source>
</evidence>
<sequence length="164" mass="16990">MTIFATNGAKLYIGGAMAATSVDLVQGDFSGQTANWKEIGEVEGLGSLGDTSAEISFDPVNRRRTKRLKGNRSAGTMEVVCGIDYADEGQLALLAAEKTDAEHAFKLVLNDAPSGGTPSERYFVALVGSAGEAFDAANSVMKLNASLWVNSNIVRVNAAAGGGS</sequence>
<reference evidence="1 2" key="1">
    <citation type="journal article" date="2011" name="Syst. Appl. Microbiol.">
        <title>Defluviimonas denitrificans gen. nov., sp. nov., and Pararhodobacter aggregans gen. nov., sp. nov., non-phototrophic Rhodobacteraceae from the biofilter of a marine aquaculture.</title>
        <authorList>
            <person name="Foesel B.U."/>
            <person name="Drake H.L."/>
            <person name="Schramm A."/>
        </authorList>
    </citation>
    <scope>NUCLEOTIDE SEQUENCE [LARGE SCALE GENOMIC DNA]</scope>
    <source>
        <strain evidence="1 2">D1-19</strain>
    </source>
</reference>
<evidence type="ECO:0000313" key="2">
    <source>
        <dbReference type="Proteomes" id="UP000244810"/>
    </source>
</evidence>
<dbReference type="EMBL" id="QDDR01000006">
    <property type="protein sequence ID" value="PVE47028.1"/>
    <property type="molecule type" value="Genomic_DNA"/>
</dbReference>
<gene>
    <name evidence="1" type="ORF">DDE23_12275</name>
</gene>
<keyword evidence="2" id="KW-1185">Reference proteome</keyword>
<evidence type="ECO:0008006" key="3">
    <source>
        <dbReference type="Google" id="ProtNLM"/>
    </source>
</evidence>
<dbReference type="Gene3D" id="4.10.410.40">
    <property type="match status" value="1"/>
</dbReference>
<organism evidence="1 2">
    <name type="scientific">Pararhodobacter aggregans</name>
    <dbReference type="NCBI Taxonomy" id="404875"/>
    <lineage>
        <taxon>Bacteria</taxon>
        <taxon>Pseudomonadati</taxon>
        <taxon>Pseudomonadota</taxon>
        <taxon>Alphaproteobacteria</taxon>
        <taxon>Rhodobacterales</taxon>
        <taxon>Paracoccaceae</taxon>
        <taxon>Pararhodobacter</taxon>
    </lineage>
</organism>
<dbReference type="RefSeq" id="WP_107752040.1">
    <property type="nucleotide sequence ID" value="NZ_QBKF01000006.1"/>
</dbReference>